<evidence type="ECO:0000313" key="2">
    <source>
        <dbReference type="EMBL" id="MBP0438084.1"/>
    </source>
</evidence>
<dbReference type="Pfam" id="PF13483">
    <property type="entry name" value="Lactamase_B_3"/>
    <property type="match status" value="1"/>
</dbReference>
<keyword evidence="3" id="KW-1185">Reference proteome</keyword>
<dbReference type="PANTHER" id="PTHR39189">
    <property type="entry name" value="UPF0173 METAL-DEPENDENT HYDROLASE YTKL"/>
    <property type="match status" value="1"/>
</dbReference>
<protein>
    <submittedName>
        <fullName evidence="2">MBL fold metallo-hydrolase</fullName>
    </submittedName>
</protein>
<dbReference type="AlphaFoldDB" id="A0A8J7RLS8"/>
<name>A0A8J7RLS8_9HYPH</name>
<dbReference type="SUPFAM" id="SSF56281">
    <property type="entry name" value="Metallo-hydrolase/oxidoreductase"/>
    <property type="match status" value="1"/>
</dbReference>
<feature type="signal peptide" evidence="1">
    <location>
        <begin position="1"/>
        <end position="33"/>
    </location>
</feature>
<dbReference type="RefSeq" id="WP_209334019.1">
    <property type="nucleotide sequence ID" value="NZ_JAGIYY010000001.1"/>
</dbReference>
<feature type="chain" id="PRO_5035158436" evidence="1">
    <location>
        <begin position="34"/>
        <end position="281"/>
    </location>
</feature>
<gene>
    <name evidence="2" type="ORF">J5Y06_05450</name>
</gene>
<dbReference type="Proteomes" id="UP000666240">
    <property type="component" value="Unassembled WGS sequence"/>
</dbReference>
<dbReference type="EMBL" id="JAGIYY010000001">
    <property type="protein sequence ID" value="MBP0438084.1"/>
    <property type="molecule type" value="Genomic_DNA"/>
</dbReference>
<evidence type="ECO:0000256" key="1">
    <source>
        <dbReference type="SAM" id="SignalP"/>
    </source>
</evidence>
<keyword evidence="1" id="KW-0732">Signal</keyword>
<dbReference type="PANTHER" id="PTHR39189:SF1">
    <property type="entry name" value="UPF0173 METAL-DEPENDENT HYDROLASE YTKL"/>
    <property type="match status" value="1"/>
</dbReference>
<dbReference type="InterPro" id="IPR036866">
    <property type="entry name" value="RibonucZ/Hydroxyglut_hydro"/>
</dbReference>
<sequence length="281" mass="30949">MLFSEVLKRPVCRALLAALTLTLFLAAPQDATAQNTDGPVPSSCLAMAQSMPPVLKASFTRVQAEEETVTITYAGHSTYRIDTPGGITIATDYSGHYGTTPTPHVVTMNKAHRTHYTDMPDPTIEHVLRGWNPDGGPAKHAQVVEDVYIRNVPTDIRRWGGDMERDGNSIFIFEVAGLCIGHLGHLHHDLTNEHYAAIGRLDVVMVPIDGGMTSSVDNIGEITRRLYSSVILPMHRHSTPLSEFTSRMGKNFALQRLDGNTMDVSLRNLPRQPTIFVPRSL</sequence>
<accession>A0A8J7RLS8</accession>
<evidence type="ECO:0000313" key="3">
    <source>
        <dbReference type="Proteomes" id="UP000666240"/>
    </source>
</evidence>
<dbReference type="Gene3D" id="3.60.15.10">
    <property type="entry name" value="Ribonuclease Z/Hydroxyacylglutathione hydrolase-like"/>
    <property type="match status" value="1"/>
</dbReference>
<reference evidence="2" key="1">
    <citation type="submission" date="2021-03" db="EMBL/GenBank/DDBJ databases">
        <title>Genome sequencing and assembly of Tianweitania sediminis.</title>
        <authorList>
            <person name="Chhetri G."/>
        </authorList>
    </citation>
    <scope>NUCLEOTIDE SEQUENCE</scope>
    <source>
        <strain evidence="2">Z8</strain>
    </source>
</reference>
<proteinExistence type="predicted"/>
<comment type="caution">
    <text evidence="2">The sequence shown here is derived from an EMBL/GenBank/DDBJ whole genome shotgun (WGS) entry which is preliminary data.</text>
</comment>
<organism evidence="2 3">
    <name type="scientific">Tianweitania sediminis</name>
    <dbReference type="NCBI Taxonomy" id="1502156"/>
    <lineage>
        <taxon>Bacteria</taxon>
        <taxon>Pseudomonadati</taxon>
        <taxon>Pseudomonadota</taxon>
        <taxon>Alphaproteobacteria</taxon>
        <taxon>Hyphomicrobiales</taxon>
        <taxon>Phyllobacteriaceae</taxon>
        <taxon>Tianweitania</taxon>
    </lineage>
</organism>